<sequence>MKRGTRAPRIWPIEPLLDITGITRFTHLARAVRANGVTASSALNEGLTDRQADNWAIRCGYHPAEIWPEWFEKGLNP</sequence>
<accession>A0A6J7WIT1</accession>
<organism evidence="1">
    <name type="scientific">uncultured Caudovirales phage</name>
    <dbReference type="NCBI Taxonomy" id="2100421"/>
    <lineage>
        <taxon>Viruses</taxon>
        <taxon>Duplodnaviria</taxon>
        <taxon>Heunggongvirae</taxon>
        <taxon>Uroviricota</taxon>
        <taxon>Caudoviricetes</taxon>
        <taxon>Peduoviridae</taxon>
        <taxon>Maltschvirus</taxon>
        <taxon>Maltschvirus maltsch</taxon>
    </lineage>
</organism>
<dbReference type="EMBL" id="LR798252">
    <property type="protein sequence ID" value="CAB5217700.1"/>
    <property type="molecule type" value="Genomic_DNA"/>
</dbReference>
<reference evidence="1" key="1">
    <citation type="submission" date="2020-05" db="EMBL/GenBank/DDBJ databases">
        <authorList>
            <person name="Chiriac C."/>
            <person name="Salcher M."/>
            <person name="Ghai R."/>
            <person name="Kavagutti S V."/>
        </authorList>
    </citation>
    <scope>NUCLEOTIDE SEQUENCE</scope>
</reference>
<name>A0A6J7WIT1_9CAUD</name>
<proteinExistence type="predicted"/>
<evidence type="ECO:0000313" key="1">
    <source>
        <dbReference type="EMBL" id="CAB5217700.1"/>
    </source>
</evidence>
<gene>
    <name evidence="1" type="ORF">UFOVP209_6</name>
</gene>
<protein>
    <submittedName>
        <fullName evidence="1">Uncharacterized protein</fullName>
    </submittedName>
</protein>